<accession>A0A2Z7C0Q8</accession>
<dbReference type="Proteomes" id="UP000250235">
    <property type="component" value="Unassembled WGS sequence"/>
</dbReference>
<keyword evidence="2" id="KW-1185">Reference proteome</keyword>
<dbReference type="AlphaFoldDB" id="A0A2Z7C0Q8"/>
<evidence type="ECO:0000313" key="1">
    <source>
        <dbReference type="EMBL" id="KZV38107.1"/>
    </source>
</evidence>
<reference evidence="1 2" key="1">
    <citation type="journal article" date="2015" name="Proc. Natl. Acad. Sci. U.S.A.">
        <title>The resurrection genome of Boea hygrometrica: A blueprint for survival of dehydration.</title>
        <authorList>
            <person name="Xiao L."/>
            <person name="Yang G."/>
            <person name="Zhang L."/>
            <person name="Yang X."/>
            <person name="Zhao S."/>
            <person name="Ji Z."/>
            <person name="Zhou Q."/>
            <person name="Hu M."/>
            <person name="Wang Y."/>
            <person name="Chen M."/>
            <person name="Xu Y."/>
            <person name="Jin H."/>
            <person name="Xiao X."/>
            <person name="Hu G."/>
            <person name="Bao F."/>
            <person name="Hu Y."/>
            <person name="Wan P."/>
            <person name="Li L."/>
            <person name="Deng X."/>
            <person name="Kuang T."/>
            <person name="Xiang C."/>
            <person name="Zhu J.K."/>
            <person name="Oliver M.J."/>
            <person name="He Y."/>
        </authorList>
    </citation>
    <scope>NUCLEOTIDE SEQUENCE [LARGE SCALE GENOMIC DNA]</scope>
    <source>
        <strain evidence="2">cv. XS01</strain>
    </source>
</reference>
<gene>
    <name evidence="1" type="ORF">F511_03914</name>
</gene>
<proteinExistence type="predicted"/>
<dbReference type="EMBL" id="KV002147">
    <property type="protein sequence ID" value="KZV38107.1"/>
    <property type="molecule type" value="Genomic_DNA"/>
</dbReference>
<sequence length="156" mass="18240">MPPRRRGIATRQIPTESGGQIVEMERSVPIRRRARQVDDEIASSHYPYPIKSVLFYLLSCTHTKQDNSRKTPVRNNLSIINSNFTESNPEVCSNRYKDFELNLIYNKDLCFLRNFQHNRYNKPLTGFKSLDWSLLHKPTTGSQIPKAGQPDDWRHH</sequence>
<protein>
    <submittedName>
        <fullName evidence="1">Uncharacterized protein</fullName>
    </submittedName>
</protein>
<organism evidence="1 2">
    <name type="scientific">Dorcoceras hygrometricum</name>
    <dbReference type="NCBI Taxonomy" id="472368"/>
    <lineage>
        <taxon>Eukaryota</taxon>
        <taxon>Viridiplantae</taxon>
        <taxon>Streptophyta</taxon>
        <taxon>Embryophyta</taxon>
        <taxon>Tracheophyta</taxon>
        <taxon>Spermatophyta</taxon>
        <taxon>Magnoliopsida</taxon>
        <taxon>eudicotyledons</taxon>
        <taxon>Gunneridae</taxon>
        <taxon>Pentapetalae</taxon>
        <taxon>asterids</taxon>
        <taxon>lamiids</taxon>
        <taxon>Lamiales</taxon>
        <taxon>Gesneriaceae</taxon>
        <taxon>Didymocarpoideae</taxon>
        <taxon>Trichosporeae</taxon>
        <taxon>Loxocarpinae</taxon>
        <taxon>Dorcoceras</taxon>
    </lineage>
</organism>
<name>A0A2Z7C0Q8_9LAMI</name>
<evidence type="ECO:0000313" key="2">
    <source>
        <dbReference type="Proteomes" id="UP000250235"/>
    </source>
</evidence>